<dbReference type="EMBL" id="LCCW01000013">
    <property type="protein sequence ID" value="KKS42479.1"/>
    <property type="molecule type" value="Genomic_DNA"/>
</dbReference>
<dbReference type="Proteomes" id="UP000034516">
    <property type="component" value="Unassembled WGS sequence"/>
</dbReference>
<feature type="active site" description="Proton acceptor" evidence="7">
    <location>
        <position position="177"/>
    </location>
</feature>
<keyword evidence="3" id="KW-0560">Oxidoreductase</keyword>
<keyword evidence="6" id="KW-1208">Phospholipid metabolism</keyword>
<name>A0A0G0Z146_9BACT</name>
<evidence type="ECO:0000256" key="7">
    <source>
        <dbReference type="PIRSR" id="PIRSR000114-1"/>
    </source>
</evidence>
<feature type="binding site" evidence="9">
    <location>
        <position position="126"/>
    </location>
    <ligand>
        <name>NAD(+)</name>
        <dbReference type="ChEBI" id="CHEBI:57540"/>
    </ligand>
</feature>
<dbReference type="InterPro" id="IPR036291">
    <property type="entry name" value="NAD(P)-bd_dom_sf"/>
</dbReference>
<evidence type="ECO:0000256" key="2">
    <source>
        <dbReference type="ARBA" id="ARBA00022516"/>
    </source>
</evidence>
<evidence type="ECO:0000256" key="9">
    <source>
        <dbReference type="PIRSR" id="PIRSR000114-3"/>
    </source>
</evidence>
<evidence type="ECO:0000256" key="1">
    <source>
        <dbReference type="ARBA" id="ARBA00011009"/>
    </source>
</evidence>
<dbReference type="PROSITE" id="PS00957">
    <property type="entry name" value="NAD_G3PDH"/>
    <property type="match status" value="1"/>
</dbReference>
<evidence type="ECO:0000313" key="12">
    <source>
        <dbReference type="EMBL" id="KKS42479.1"/>
    </source>
</evidence>
<gene>
    <name evidence="12" type="ORF">UV02_C0013G0019</name>
</gene>
<dbReference type="GO" id="GO:0046168">
    <property type="term" value="P:glycerol-3-phosphate catabolic process"/>
    <property type="evidence" value="ECO:0007669"/>
    <property type="project" value="InterPro"/>
</dbReference>
<evidence type="ECO:0000256" key="4">
    <source>
        <dbReference type="ARBA" id="ARBA00023098"/>
    </source>
</evidence>
<keyword evidence="2" id="KW-0444">Lipid biosynthesis</keyword>
<dbReference type="PANTHER" id="PTHR11728">
    <property type="entry name" value="GLYCEROL-3-PHOSPHATE DEHYDROGENASE"/>
    <property type="match status" value="1"/>
</dbReference>
<dbReference type="PIRSF" id="PIRSF000114">
    <property type="entry name" value="Glycerol-3-P_dh"/>
    <property type="match status" value="1"/>
</dbReference>
<dbReference type="SUPFAM" id="SSF51735">
    <property type="entry name" value="NAD(P)-binding Rossmann-fold domains"/>
    <property type="match status" value="1"/>
</dbReference>
<keyword evidence="4" id="KW-0443">Lipid metabolism</keyword>
<proteinExistence type="inferred from homology"/>
<dbReference type="Pfam" id="PF01210">
    <property type="entry name" value="NAD_Gly3P_dh_N"/>
    <property type="match status" value="1"/>
</dbReference>
<comment type="caution">
    <text evidence="12">The sequence shown here is derived from an EMBL/GenBank/DDBJ whole genome shotgun (WGS) entry which is preliminary data.</text>
</comment>
<protein>
    <submittedName>
        <fullName evidence="12">Glycerol-3-phosphate dehydrogenase [NAD(P)+]</fullName>
    </submittedName>
</protein>
<sequence length="307" mass="33223">MGSILGAIMSKAVAIIGAGEIGRAIASILRRKKISVRLWDVDPAKVRGMKPIKETLAGTTAVFLCVPSWVLRAALRNVRPLLPRTAVVVVLSKGMEGKSKKTVAELLPDLLPPRQKWALLSGPMLAEELEQRRLGAGVIATANREVFQTLATLFRGTPLKVEWSKNPSAVAWAGVLKNVYAVGLGIADGLEWSWNAKGWFAAKALEEMHEIFDHLGFHAVHAAGVAGAADFLATGFSPYSRNREFGERIVSRGECEFKSEGCISLPSVVARLGAKTVRRFPVLHALSSVLIHHTDARKTFTKLFSGA</sequence>
<dbReference type="GO" id="GO:0008654">
    <property type="term" value="P:phospholipid biosynthetic process"/>
    <property type="evidence" value="ECO:0007669"/>
    <property type="project" value="UniProtKB-KW"/>
</dbReference>
<organism evidence="12 13">
    <name type="scientific">Candidatus Kuenenbacteria bacterium GW2011_GWA2_42_15</name>
    <dbReference type="NCBI Taxonomy" id="1618677"/>
    <lineage>
        <taxon>Bacteria</taxon>
        <taxon>Candidatus Kueneniibacteriota</taxon>
    </lineage>
</organism>
<comment type="similarity">
    <text evidence="1">Belongs to the NAD-dependent glycerol-3-phosphate dehydrogenase family.</text>
</comment>
<dbReference type="Gene3D" id="3.40.50.720">
    <property type="entry name" value="NAD(P)-binding Rossmann-like Domain"/>
    <property type="match status" value="1"/>
</dbReference>
<dbReference type="InterPro" id="IPR013328">
    <property type="entry name" value="6PGD_dom2"/>
</dbReference>
<evidence type="ECO:0000256" key="6">
    <source>
        <dbReference type="ARBA" id="ARBA00023264"/>
    </source>
</evidence>
<evidence type="ECO:0000256" key="5">
    <source>
        <dbReference type="ARBA" id="ARBA00023209"/>
    </source>
</evidence>
<feature type="domain" description="Glycerol-3-phosphate dehydrogenase NAD-dependent N-terminal" evidence="10">
    <location>
        <begin position="43"/>
        <end position="145"/>
    </location>
</feature>
<accession>A0A0G0Z146</accession>
<feature type="binding site" evidence="9">
    <location>
        <begin position="17"/>
        <end position="22"/>
    </location>
    <ligand>
        <name>NAD(+)</name>
        <dbReference type="ChEBI" id="CHEBI:57540"/>
    </ligand>
</feature>
<feature type="binding site" evidence="8">
    <location>
        <begin position="241"/>
        <end position="242"/>
    </location>
    <ligand>
        <name>substrate</name>
    </ligand>
</feature>
<dbReference type="GO" id="GO:0005829">
    <property type="term" value="C:cytosol"/>
    <property type="evidence" value="ECO:0007669"/>
    <property type="project" value="TreeGrafter"/>
</dbReference>
<evidence type="ECO:0000256" key="3">
    <source>
        <dbReference type="ARBA" id="ARBA00023002"/>
    </source>
</evidence>
<dbReference type="InterPro" id="IPR011128">
    <property type="entry name" value="G3P_DH_NAD-dep_N"/>
</dbReference>
<dbReference type="InterPro" id="IPR006168">
    <property type="entry name" value="G3P_DH_NAD-dep"/>
</dbReference>
<evidence type="ECO:0000259" key="11">
    <source>
        <dbReference type="Pfam" id="PF07479"/>
    </source>
</evidence>
<feature type="binding site" evidence="9">
    <location>
        <position position="241"/>
    </location>
    <ligand>
        <name>NAD(+)</name>
        <dbReference type="ChEBI" id="CHEBI:57540"/>
    </ligand>
</feature>
<dbReference type="InterPro" id="IPR008927">
    <property type="entry name" value="6-PGluconate_DH-like_C_sf"/>
</dbReference>
<dbReference type="SUPFAM" id="SSF48179">
    <property type="entry name" value="6-phosphogluconate dehydrogenase C-terminal domain-like"/>
    <property type="match status" value="1"/>
</dbReference>
<dbReference type="GO" id="GO:0016616">
    <property type="term" value="F:oxidoreductase activity, acting on the CH-OH group of donors, NAD or NADP as acceptor"/>
    <property type="evidence" value="ECO:0007669"/>
    <property type="project" value="InterPro"/>
</dbReference>
<dbReference type="GO" id="GO:0005975">
    <property type="term" value="P:carbohydrate metabolic process"/>
    <property type="evidence" value="ECO:0007669"/>
    <property type="project" value="InterPro"/>
</dbReference>
<evidence type="ECO:0000313" key="13">
    <source>
        <dbReference type="Proteomes" id="UP000034516"/>
    </source>
</evidence>
<dbReference type="Pfam" id="PF07479">
    <property type="entry name" value="NAD_Gly3P_dh_C"/>
    <property type="match status" value="1"/>
</dbReference>
<reference evidence="12 13" key="1">
    <citation type="journal article" date="2015" name="Nature">
        <title>rRNA introns, odd ribosomes, and small enigmatic genomes across a large radiation of phyla.</title>
        <authorList>
            <person name="Brown C.T."/>
            <person name="Hug L.A."/>
            <person name="Thomas B.C."/>
            <person name="Sharon I."/>
            <person name="Castelle C.J."/>
            <person name="Singh A."/>
            <person name="Wilkins M.J."/>
            <person name="Williams K.H."/>
            <person name="Banfield J.F."/>
        </authorList>
    </citation>
    <scope>NUCLEOTIDE SEQUENCE [LARGE SCALE GENOMIC DNA]</scope>
</reference>
<evidence type="ECO:0000256" key="8">
    <source>
        <dbReference type="PIRSR" id="PIRSR000114-2"/>
    </source>
</evidence>
<keyword evidence="9" id="KW-0520">NAD</keyword>
<keyword evidence="5" id="KW-0594">Phospholipid biosynthesis</keyword>
<feature type="domain" description="Glycerol-3-phosphate dehydrogenase NAD-dependent C-terminal" evidence="11">
    <location>
        <begin position="169"/>
        <end position="299"/>
    </location>
</feature>
<feature type="binding site" evidence="8">
    <location>
        <position position="93"/>
    </location>
    <ligand>
        <name>substrate</name>
    </ligand>
</feature>
<dbReference type="InterPro" id="IPR006109">
    <property type="entry name" value="G3P_DH_NAD-dep_C"/>
</dbReference>
<dbReference type="GO" id="GO:0051287">
    <property type="term" value="F:NAD binding"/>
    <property type="evidence" value="ECO:0007669"/>
    <property type="project" value="InterPro"/>
</dbReference>
<evidence type="ECO:0000259" key="10">
    <source>
        <dbReference type="Pfam" id="PF01210"/>
    </source>
</evidence>
<dbReference type="AlphaFoldDB" id="A0A0G0Z146"/>
<dbReference type="PANTHER" id="PTHR11728:SF1">
    <property type="entry name" value="GLYCEROL-3-PHOSPHATE DEHYDROGENASE [NAD(+)] 2, CHLOROPLASTIC"/>
    <property type="match status" value="1"/>
</dbReference>
<dbReference type="Gene3D" id="1.10.1040.10">
    <property type="entry name" value="N-(1-d-carboxylethyl)-l-norvaline Dehydrogenase, domain 2"/>
    <property type="match status" value="1"/>
</dbReference>